<dbReference type="HOGENOM" id="CLU_3171049_0_0_9"/>
<sequence>MPSILYPHFEICWVKKAVTAAQLQTAVTKKYITEEEKVLIVSKEQRD</sequence>
<dbReference type="Proteomes" id="UP000007523">
    <property type="component" value="Chromosome"/>
</dbReference>
<dbReference type="RefSeq" id="WP_014369007.1">
    <property type="nucleotide sequence ID" value="NC_016935.1"/>
</dbReference>
<dbReference type="AlphaFoldDB" id="H6NGW3"/>
<keyword evidence="2" id="KW-1185">Reference proteome</keyword>
<name>H6NGW3_9BACL</name>
<dbReference type="STRING" id="1116391.PM3016_1480"/>
<accession>H6NGW3</accession>
<protein>
    <submittedName>
        <fullName evidence="1">Uncharacterized protein</fullName>
    </submittedName>
</protein>
<evidence type="ECO:0000313" key="2">
    <source>
        <dbReference type="Proteomes" id="UP000007523"/>
    </source>
</evidence>
<dbReference type="EMBL" id="CP003235">
    <property type="protein sequence ID" value="AFC28405.1"/>
    <property type="molecule type" value="Genomic_DNA"/>
</dbReference>
<gene>
    <name evidence="1" type="ORF">PM3016_1480</name>
</gene>
<reference evidence="1 2" key="1">
    <citation type="journal article" date="2012" name="J. Bacteriol.">
        <title>Complete Genome Sequence of Paenibacillus mucilaginosus 3016, a Bacterium Functional as Microbial Fertilizer.</title>
        <authorList>
            <person name="Ma M."/>
            <person name="Wang Z."/>
            <person name="Li L."/>
            <person name="Jiang X."/>
            <person name="Guan D."/>
            <person name="Cao F."/>
            <person name="Chen H."/>
            <person name="Wang X."/>
            <person name="Shen D."/>
            <person name="Du B."/>
            <person name="Li J."/>
        </authorList>
    </citation>
    <scope>NUCLEOTIDE SEQUENCE [LARGE SCALE GENOMIC DNA]</scope>
    <source>
        <strain evidence="1 2">3016</strain>
    </source>
</reference>
<evidence type="ECO:0000313" key="1">
    <source>
        <dbReference type="EMBL" id="AFC28405.1"/>
    </source>
</evidence>
<dbReference type="KEGG" id="pmq:PM3016_1480"/>
<proteinExistence type="predicted"/>
<organism evidence="1 2">
    <name type="scientific">Paenibacillus mucilaginosus 3016</name>
    <dbReference type="NCBI Taxonomy" id="1116391"/>
    <lineage>
        <taxon>Bacteria</taxon>
        <taxon>Bacillati</taxon>
        <taxon>Bacillota</taxon>
        <taxon>Bacilli</taxon>
        <taxon>Bacillales</taxon>
        <taxon>Paenibacillaceae</taxon>
        <taxon>Paenibacillus</taxon>
    </lineage>
</organism>